<organism evidence="4 5">
    <name type="scientific">Methylobacterium radiotolerans</name>
    <dbReference type="NCBI Taxonomy" id="31998"/>
    <lineage>
        <taxon>Bacteria</taxon>
        <taxon>Pseudomonadati</taxon>
        <taxon>Pseudomonadota</taxon>
        <taxon>Alphaproteobacteria</taxon>
        <taxon>Hyphomicrobiales</taxon>
        <taxon>Methylobacteriaceae</taxon>
        <taxon>Methylobacterium</taxon>
    </lineage>
</organism>
<dbReference type="EMBL" id="JBEPNW010000008">
    <property type="protein sequence ID" value="MET3869960.1"/>
    <property type="molecule type" value="Genomic_DNA"/>
</dbReference>
<sequence>MSDVNHNILLPKRFAKLLDGGIIVSTGENEFDAEKRVLTPFKQGLTAAVTLEGRMSCQIDDRSPIQIEAPSVSLILNASEHRREQTFVRQQTFRYALVHLSREVVETHVGVPFATLLARAATPGAIYGPAFITTDADHVVRSLASQIMVCPIYGAARSLFLLGKALELVAYALERCMPALGPAEVNGGLSADVIDRVTTARDILVRRYAEPLSVPQLAALVGLNAKALAAAFRCLFGTGIPEFLQEYRLQVAYDTLASGKAGVAETAYRVGYTPAYLSTLFRNRFGLSPRNLR</sequence>
<keyword evidence="5" id="KW-1185">Reference proteome</keyword>
<evidence type="ECO:0000259" key="3">
    <source>
        <dbReference type="PROSITE" id="PS01124"/>
    </source>
</evidence>
<dbReference type="Proteomes" id="UP001549119">
    <property type="component" value="Unassembled WGS sequence"/>
</dbReference>
<dbReference type="SUPFAM" id="SSF46689">
    <property type="entry name" value="Homeodomain-like"/>
    <property type="match status" value="2"/>
</dbReference>
<reference evidence="4 5" key="1">
    <citation type="submission" date="2024-06" db="EMBL/GenBank/DDBJ databases">
        <title>Genomics of switchgrass bacterial isolates.</title>
        <authorList>
            <person name="Shade A."/>
        </authorList>
    </citation>
    <scope>NUCLEOTIDE SEQUENCE [LARGE SCALE GENOMIC DNA]</scope>
    <source>
        <strain evidence="4 5">PvP084</strain>
    </source>
</reference>
<keyword evidence="2" id="KW-0804">Transcription</keyword>
<keyword evidence="4" id="KW-0675">Receptor</keyword>
<protein>
    <submittedName>
        <fullName evidence="4">AraC family transcriptional activator of pyochelin receptor</fullName>
    </submittedName>
</protein>
<dbReference type="InterPro" id="IPR053142">
    <property type="entry name" value="PchR_regulatory_protein"/>
</dbReference>
<dbReference type="InterPro" id="IPR018060">
    <property type="entry name" value="HTH_AraC"/>
</dbReference>
<dbReference type="SMART" id="SM00342">
    <property type="entry name" value="HTH_ARAC"/>
    <property type="match status" value="1"/>
</dbReference>
<comment type="caution">
    <text evidence="4">The sequence shown here is derived from an EMBL/GenBank/DDBJ whole genome shotgun (WGS) entry which is preliminary data.</text>
</comment>
<gene>
    <name evidence="4" type="ORF">ABIC20_007345</name>
</gene>
<name>A0ABV2NTX9_9HYPH</name>
<dbReference type="RefSeq" id="WP_209651083.1">
    <property type="nucleotide sequence ID" value="NZ_JBEPNV010000005.1"/>
</dbReference>
<accession>A0ABV2NTX9</accession>
<evidence type="ECO:0000313" key="4">
    <source>
        <dbReference type="EMBL" id="MET3869960.1"/>
    </source>
</evidence>
<evidence type="ECO:0000256" key="2">
    <source>
        <dbReference type="ARBA" id="ARBA00023163"/>
    </source>
</evidence>
<dbReference type="PANTHER" id="PTHR47893:SF1">
    <property type="entry name" value="REGULATORY PROTEIN PCHR"/>
    <property type="match status" value="1"/>
</dbReference>
<evidence type="ECO:0000313" key="5">
    <source>
        <dbReference type="Proteomes" id="UP001549119"/>
    </source>
</evidence>
<keyword evidence="1" id="KW-0805">Transcription regulation</keyword>
<evidence type="ECO:0000256" key="1">
    <source>
        <dbReference type="ARBA" id="ARBA00023015"/>
    </source>
</evidence>
<dbReference type="PANTHER" id="PTHR47893">
    <property type="entry name" value="REGULATORY PROTEIN PCHR"/>
    <property type="match status" value="1"/>
</dbReference>
<dbReference type="InterPro" id="IPR009057">
    <property type="entry name" value="Homeodomain-like_sf"/>
</dbReference>
<dbReference type="Pfam" id="PF12833">
    <property type="entry name" value="HTH_18"/>
    <property type="match status" value="1"/>
</dbReference>
<dbReference type="Gene3D" id="1.10.10.60">
    <property type="entry name" value="Homeodomain-like"/>
    <property type="match status" value="1"/>
</dbReference>
<feature type="domain" description="HTH araC/xylS-type" evidence="3">
    <location>
        <begin position="198"/>
        <end position="293"/>
    </location>
</feature>
<proteinExistence type="predicted"/>
<dbReference type="PROSITE" id="PS01124">
    <property type="entry name" value="HTH_ARAC_FAMILY_2"/>
    <property type="match status" value="1"/>
</dbReference>